<feature type="domain" description="YbaK/aminoacyl-tRNA synthetase-associated" evidence="11">
    <location>
        <begin position="24"/>
        <end position="151"/>
    </location>
</feature>
<keyword evidence="5" id="KW-0573">Peptidoglycan synthesis</keyword>
<evidence type="ECO:0000256" key="2">
    <source>
        <dbReference type="ARBA" id="ARBA00022729"/>
    </source>
</evidence>
<dbReference type="GO" id="GO:0071555">
    <property type="term" value="P:cell wall organization"/>
    <property type="evidence" value="ECO:0007669"/>
    <property type="project" value="UniProtKB-KW"/>
</dbReference>
<dbReference type="Gene3D" id="3.40.710.10">
    <property type="entry name" value="DD-peptidase/beta-lactamase superfamily"/>
    <property type="match status" value="1"/>
</dbReference>
<dbReference type="GO" id="GO:0009002">
    <property type="term" value="F:serine-type D-Ala-D-Ala carboxypeptidase activity"/>
    <property type="evidence" value="ECO:0007669"/>
    <property type="project" value="InterPro"/>
</dbReference>
<keyword evidence="6" id="KW-0961">Cell wall biogenesis/degradation</keyword>
<dbReference type="GO" id="GO:0006508">
    <property type="term" value="P:proteolysis"/>
    <property type="evidence" value="ECO:0007669"/>
    <property type="project" value="InterPro"/>
</dbReference>
<evidence type="ECO:0000256" key="3">
    <source>
        <dbReference type="ARBA" id="ARBA00022801"/>
    </source>
</evidence>
<dbReference type="GO" id="GO:0009252">
    <property type="term" value="P:peptidoglycan biosynthetic process"/>
    <property type="evidence" value="ECO:0007669"/>
    <property type="project" value="UniProtKB-KW"/>
</dbReference>
<reference evidence="12 13" key="1">
    <citation type="journal article" date="2016" name="Nat. Commun.">
        <title>Thousands of microbial genomes shed light on interconnected biogeochemical processes in an aquifer system.</title>
        <authorList>
            <person name="Anantharaman K."/>
            <person name="Brown C.T."/>
            <person name="Hug L.A."/>
            <person name="Sharon I."/>
            <person name="Castelle C.J."/>
            <person name="Probst A.J."/>
            <person name="Thomas B.C."/>
            <person name="Singh A."/>
            <person name="Wilkins M.J."/>
            <person name="Karaoz U."/>
            <person name="Brodie E.L."/>
            <person name="Williams K.H."/>
            <person name="Hubbard S.S."/>
            <person name="Banfield J.F."/>
        </authorList>
    </citation>
    <scope>NUCLEOTIDE SEQUENCE [LARGE SCALE GENOMIC DNA]</scope>
</reference>
<keyword evidence="4" id="KW-0133">Cell shape</keyword>
<feature type="binding site" evidence="8">
    <location>
        <position position="455"/>
    </location>
    <ligand>
        <name>substrate</name>
    </ligand>
</feature>
<name>A0A1F4UUG2_UNCKA</name>
<dbReference type="SUPFAM" id="SSF56601">
    <property type="entry name" value="beta-lactamase/transpeptidase-like"/>
    <property type="match status" value="1"/>
</dbReference>
<evidence type="ECO:0000259" key="11">
    <source>
        <dbReference type="Pfam" id="PF04073"/>
    </source>
</evidence>
<dbReference type="Gene3D" id="3.90.960.10">
    <property type="entry name" value="YbaK/aminoacyl-tRNA synthetase-associated domain"/>
    <property type="match status" value="1"/>
</dbReference>
<evidence type="ECO:0000256" key="4">
    <source>
        <dbReference type="ARBA" id="ARBA00022960"/>
    </source>
</evidence>
<dbReference type="InterPro" id="IPR001967">
    <property type="entry name" value="Peptidase_S11_N"/>
</dbReference>
<evidence type="ECO:0000259" key="10">
    <source>
        <dbReference type="Pfam" id="PF00768"/>
    </source>
</evidence>
<protein>
    <recommendedName>
        <fullName evidence="14">Peptidase S11 D-alanyl-D-alanine carboxypeptidase A N-terminal domain-containing protein</fullName>
    </recommendedName>
</protein>
<dbReference type="Pfam" id="PF00768">
    <property type="entry name" value="Peptidase_S11"/>
    <property type="match status" value="1"/>
</dbReference>
<evidence type="ECO:0000256" key="9">
    <source>
        <dbReference type="RuleBase" id="RU004016"/>
    </source>
</evidence>
<feature type="active site" evidence="7">
    <location>
        <position position="348"/>
    </location>
</feature>
<comment type="similarity">
    <text evidence="1 9">Belongs to the peptidase S11 family.</text>
</comment>
<organism evidence="12 13">
    <name type="scientific">candidate division WWE3 bacterium RIFCSPHIGHO2_01_FULL_35_17</name>
    <dbReference type="NCBI Taxonomy" id="1802614"/>
    <lineage>
        <taxon>Bacteria</taxon>
        <taxon>Katanobacteria</taxon>
    </lineage>
</organism>
<dbReference type="GO" id="GO:0008360">
    <property type="term" value="P:regulation of cell shape"/>
    <property type="evidence" value="ECO:0007669"/>
    <property type="project" value="UniProtKB-KW"/>
</dbReference>
<feature type="active site" description="Proton acceptor" evidence="7">
    <location>
        <position position="296"/>
    </location>
</feature>
<evidence type="ECO:0000313" key="13">
    <source>
        <dbReference type="Proteomes" id="UP000176444"/>
    </source>
</evidence>
<evidence type="ECO:0008006" key="14">
    <source>
        <dbReference type="Google" id="ProtNLM"/>
    </source>
</evidence>
<dbReference type="AlphaFoldDB" id="A0A1F4UUG2"/>
<evidence type="ECO:0000256" key="1">
    <source>
        <dbReference type="ARBA" id="ARBA00007164"/>
    </source>
</evidence>
<dbReference type="PANTHER" id="PTHR21581">
    <property type="entry name" value="D-ALANYL-D-ALANINE CARBOXYPEPTIDASE"/>
    <property type="match status" value="1"/>
</dbReference>
<dbReference type="EMBL" id="MEUX01000008">
    <property type="protein sequence ID" value="OGC47843.1"/>
    <property type="molecule type" value="Genomic_DNA"/>
</dbReference>
<feature type="active site" description="Acyl-ester intermediate" evidence="7">
    <location>
        <position position="293"/>
    </location>
</feature>
<dbReference type="InterPro" id="IPR012338">
    <property type="entry name" value="Beta-lactam/transpept-like"/>
</dbReference>
<dbReference type="InterPro" id="IPR018044">
    <property type="entry name" value="Peptidase_S11"/>
</dbReference>
<keyword evidence="3" id="KW-0378">Hydrolase</keyword>
<proteinExistence type="inferred from homology"/>
<accession>A0A1F4UUG2</accession>
<sequence>MSSLYLNIKKALDSKKIEYKELNHEAVFTSEEAAKVRGTNPEEGAKALIFSGKKSGQSEKVFIQLVIQGNKRVDKEKFKARFGFDSLKMVSTEEVEKISGVKPGAVAPFGNLFTPPVQVFVEAGIIRTSEIEFNAGDHKISIRMNTSDWVKIVKPTLGKFAERIVQEKRKNSEDIKMLPAPKELPETKHRFKRNKITAHRYVYSFLVATLMVASFTAGHISKAEEKESVQNVANQNPLEVLGIADTPTNVVTETPKIEVAPPEVSAMAYGIFDVKKNESIYTKNPDLSLPPASVTKVMTAIVAMAENDLEKPVQIPENCTKINASKVGFVSNEILTLEDVLYGLLVRSGADAACALANLYNETDFVDKMNQKANEIGMDKTIFENPIGLDSDQFQFSTVNDLEKLTKYSLKYGVFRKIVGTKEITLRSLSNPNRTYKIKNTNDLLFTIPGTVGVKTGFTTDARECLIYLYEDNDNQFLIIVLGSEDRFGDTTKLINWIKENQK</sequence>
<dbReference type="Pfam" id="PF04073">
    <property type="entry name" value="tRNA_edit"/>
    <property type="match status" value="1"/>
</dbReference>
<feature type="domain" description="Peptidase S11 D-alanyl-D-alanine carboxypeptidase A N-terminal" evidence="10">
    <location>
        <begin position="259"/>
        <end position="484"/>
    </location>
</feature>
<gene>
    <name evidence="12" type="ORF">A2713_01290</name>
</gene>
<dbReference type="SUPFAM" id="SSF55826">
    <property type="entry name" value="YbaK/ProRS associated domain"/>
    <property type="match status" value="1"/>
</dbReference>
<dbReference type="GO" id="GO:0002161">
    <property type="term" value="F:aminoacyl-tRNA deacylase activity"/>
    <property type="evidence" value="ECO:0007669"/>
    <property type="project" value="InterPro"/>
</dbReference>
<keyword evidence="2" id="KW-0732">Signal</keyword>
<evidence type="ECO:0000313" key="12">
    <source>
        <dbReference type="EMBL" id="OGC47843.1"/>
    </source>
</evidence>
<comment type="caution">
    <text evidence="12">The sequence shown here is derived from an EMBL/GenBank/DDBJ whole genome shotgun (WGS) entry which is preliminary data.</text>
</comment>
<dbReference type="PRINTS" id="PR00725">
    <property type="entry name" value="DADACBPTASE1"/>
</dbReference>
<dbReference type="Proteomes" id="UP000176444">
    <property type="component" value="Unassembled WGS sequence"/>
</dbReference>
<dbReference type="PANTHER" id="PTHR21581:SF6">
    <property type="entry name" value="TRAFFICKING PROTEIN PARTICLE COMPLEX SUBUNIT 12"/>
    <property type="match status" value="1"/>
</dbReference>
<dbReference type="InterPro" id="IPR036754">
    <property type="entry name" value="YbaK/aa-tRNA-synt-asso_dom_sf"/>
</dbReference>
<evidence type="ECO:0000256" key="7">
    <source>
        <dbReference type="PIRSR" id="PIRSR618044-1"/>
    </source>
</evidence>
<evidence type="ECO:0000256" key="8">
    <source>
        <dbReference type="PIRSR" id="PIRSR618044-2"/>
    </source>
</evidence>
<dbReference type="InterPro" id="IPR007214">
    <property type="entry name" value="YbaK/aa-tRNA-synth-assoc-dom"/>
</dbReference>
<evidence type="ECO:0000256" key="6">
    <source>
        <dbReference type="ARBA" id="ARBA00023316"/>
    </source>
</evidence>
<evidence type="ECO:0000256" key="5">
    <source>
        <dbReference type="ARBA" id="ARBA00022984"/>
    </source>
</evidence>